<gene>
    <name evidence="1" type="ORF">SCABRO_03378</name>
</gene>
<dbReference type="EMBL" id="JRYO01000229">
    <property type="protein sequence ID" value="KHE90881.1"/>
    <property type="molecule type" value="Genomic_DNA"/>
</dbReference>
<dbReference type="Proteomes" id="UP000030652">
    <property type="component" value="Unassembled WGS sequence"/>
</dbReference>
<evidence type="ECO:0000313" key="2">
    <source>
        <dbReference type="Proteomes" id="UP000030652"/>
    </source>
</evidence>
<sequence length="124" mass="14771">MTTHYFEKIKKRIARLEWLVERESIDTEYDEDADIGNIGGNIVFKDGSVIHFKEIFIGEKTQYRFHYMDERNNLIFRWDNAPHHKELKTFPHHVHLPDGVKENKPVKLVDVLDKIEDIVIERLG</sequence>
<comment type="caution">
    <text evidence="1">The sequence shown here is derived from an EMBL/GenBank/DDBJ whole genome shotgun (WGS) entry which is preliminary data.</text>
</comment>
<organism evidence="1 2">
    <name type="scientific">Candidatus Scalindua brodae</name>
    <dbReference type="NCBI Taxonomy" id="237368"/>
    <lineage>
        <taxon>Bacteria</taxon>
        <taxon>Pseudomonadati</taxon>
        <taxon>Planctomycetota</taxon>
        <taxon>Candidatus Brocadiia</taxon>
        <taxon>Candidatus Brocadiales</taxon>
        <taxon>Candidatus Scalinduaceae</taxon>
        <taxon>Candidatus Scalindua</taxon>
    </lineage>
</organism>
<proteinExistence type="predicted"/>
<dbReference type="PATRIC" id="fig|237368.3.peg.3643"/>
<protein>
    <submittedName>
        <fullName evidence="1">Uncharacterized protein</fullName>
    </submittedName>
</protein>
<name>A0A0B0EFN7_9BACT</name>
<dbReference type="Pfam" id="PF20126">
    <property type="entry name" value="TumE"/>
    <property type="match status" value="1"/>
</dbReference>
<dbReference type="InterPro" id="IPR045397">
    <property type="entry name" value="TumE-like"/>
</dbReference>
<accession>A0A0B0EFN7</accession>
<dbReference type="AlphaFoldDB" id="A0A0B0EFN7"/>
<reference evidence="1 2" key="1">
    <citation type="submission" date="2014-10" db="EMBL/GenBank/DDBJ databases">
        <title>Draft genome of anammox bacterium scalindua brodae, obtained using differential coverage binning of sequence data from two enrichment reactors.</title>
        <authorList>
            <person name="Speth D.R."/>
            <person name="Russ L."/>
            <person name="Kartal B."/>
            <person name="Op den Camp H.J."/>
            <person name="Dutilh B.E."/>
            <person name="Jetten M.S."/>
        </authorList>
    </citation>
    <scope>NUCLEOTIDE SEQUENCE [LARGE SCALE GENOMIC DNA]</scope>
    <source>
        <strain evidence="1">RU1</strain>
    </source>
</reference>
<evidence type="ECO:0000313" key="1">
    <source>
        <dbReference type="EMBL" id="KHE90881.1"/>
    </source>
</evidence>